<accession>A0ABD0KU75</accession>
<dbReference type="EMBL" id="JACVVK020000125">
    <property type="protein sequence ID" value="KAK7490588.1"/>
    <property type="molecule type" value="Genomic_DNA"/>
</dbReference>
<protein>
    <submittedName>
        <fullName evidence="2">Uncharacterized protein</fullName>
    </submittedName>
</protein>
<organism evidence="2 3">
    <name type="scientific">Batillaria attramentaria</name>
    <dbReference type="NCBI Taxonomy" id="370345"/>
    <lineage>
        <taxon>Eukaryota</taxon>
        <taxon>Metazoa</taxon>
        <taxon>Spiralia</taxon>
        <taxon>Lophotrochozoa</taxon>
        <taxon>Mollusca</taxon>
        <taxon>Gastropoda</taxon>
        <taxon>Caenogastropoda</taxon>
        <taxon>Sorbeoconcha</taxon>
        <taxon>Cerithioidea</taxon>
        <taxon>Batillariidae</taxon>
        <taxon>Batillaria</taxon>
    </lineage>
</organism>
<feature type="region of interest" description="Disordered" evidence="1">
    <location>
        <begin position="1"/>
        <end position="30"/>
    </location>
</feature>
<dbReference type="AlphaFoldDB" id="A0ABD0KU75"/>
<feature type="region of interest" description="Disordered" evidence="1">
    <location>
        <begin position="58"/>
        <end position="111"/>
    </location>
</feature>
<evidence type="ECO:0000313" key="2">
    <source>
        <dbReference type="EMBL" id="KAK7490588.1"/>
    </source>
</evidence>
<keyword evidence="3" id="KW-1185">Reference proteome</keyword>
<sequence>MCKKKLKNLKDKMREVTNKLPKTKSGQPAFEKGANVVRWPFYEPMLFMKDQFLGREMQGSFHTSTQDESLQEDSVLPTPVDSDDDTSAESPFPSAEKPKLTQPKPGRMTKKASLEEQFLSVEREKLANLKKVVAAEECKEPADEWGPFCSSLACDLRKLKDPYLVMQVRGDINRIVNDAVLKQLQRNAPRPATSPHRMPFRQDQFVGTYNASSQEITQQEDEVTYQLLD</sequence>
<name>A0ABD0KU75_9CAEN</name>
<comment type="caution">
    <text evidence="2">The sequence shown here is derived from an EMBL/GenBank/DDBJ whole genome shotgun (WGS) entry which is preliminary data.</text>
</comment>
<feature type="compositionally biased region" description="Basic and acidic residues" evidence="1">
    <location>
        <begin position="8"/>
        <end position="17"/>
    </location>
</feature>
<evidence type="ECO:0000313" key="3">
    <source>
        <dbReference type="Proteomes" id="UP001519460"/>
    </source>
</evidence>
<proteinExistence type="predicted"/>
<evidence type="ECO:0000256" key="1">
    <source>
        <dbReference type="SAM" id="MobiDB-lite"/>
    </source>
</evidence>
<gene>
    <name evidence="2" type="ORF">BaRGS_00018191</name>
</gene>
<reference evidence="2 3" key="1">
    <citation type="journal article" date="2023" name="Sci. Data">
        <title>Genome assembly of the Korean intertidal mud-creeper Batillaria attramentaria.</title>
        <authorList>
            <person name="Patra A.K."/>
            <person name="Ho P.T."/>
            <person name="Jun S."/>
            <person name="Lee S.J."/>
            <person name="Kim Y."/>
            <person name="Won Y.J."/>
        </authorList>
    </citation>
    <scope>NUCLEOTIDE SEQUENCE [LARGE SCALE GENOMIC DNA]</scope>
    <source>
        <strain evidence="2">Wonlab-2016</strain>
    </source>
</reference>
<dbReference type="Proteomes" id="UP001519460">
    <property type="component" value="Unassembled WGS sequence"/>
</dbReference>